<dbReference type="EMBL" id="BK057799">
    <property type="protein sequence ID" value="DAE92353.1"/>
    <property type="molecule type" value="Genomic_DNA"/>
</dbReference>
<name>A0A8S5RSV8_9CAUD</name>
<proteinExistence type="predicted"/>
<reference evidence="1" key="1">
    <citation type="journal article" date="2021" name="Proc. Natl. Acad. Sci. U.S.A.">
        <title>A Catalog of Tens of Thousands of Viruses from Human Metagenomes Reveals Hidden Associations with Chronic Diseases.</title>
        <authorList>
            <person name="Tisza M.J."/>
            <person name="Buck C.B."/>
        </authorList>
    </citation>
    <scope>NUCLEOTIDE SEQUENCE</scope>
    <source>
        <strain evidence="1">CtZF426</strain>
    </source>
</reference>
<organism evidence="1">
    <name type="scientific">Siphoviridae sp. ctZF426</name>
    <dbReference type="NCBI Taxonomy" id="2827580"/>
    <lineage>
        <taxon>Viruses</taxon>
        <taxon>Duplodnaviria</taxon>
        <taxon>Heunggongvirae</taxon>
        <taxon>Uroviricota</taxon>
        <taxon>Caudoviricetes</taxon>
    </lineage>
</organism>
<protein>
    <submittedName>
        <fullName evidence="1">Major tail protein</fullName>
    </submittedName>
</protein>
<accession>A0A8S5RSV8</accession>
<sequence>MADKTHYYAPVLGKRIRVTPLDACGRVDKTRKAVVTSGFVTVSLSTETEDGTEITVKRADGSVCISEKQADTFKYFTAEIEFCGVNPSLLALVSNAKEYKDEAGDIAGFIYSEGKIDKKFALEVWTGLAGQACAAGADEASGYLLLPYVNAGVPGDISIDGENAVSFPMQGAVTKSGNGWGKGPWDVVKTSAGQAAKLPTALDPKDHLLMMDTALKVPDASEQPIAVPTV</sequence>
<evidence type="ECO:0000313" key="1">
    <source>
        <dbReference type="EMBL" id="DAE92353.1"/>
    </source>
</evidence>